<feature type="transmembrane region" description="Helical" evidence="1">
    <location>
        <begin position="415"/>
        <end position="437"/>
    </location>
</feature>
<feature type="transmembrane region" description="Helical" evidence="1">
    <location>
        <begin position="127"/>
        <end position="150"/>
    </location>
</feature>
<feature type="transmembrane region" description="Helical" evidence="1">
    <location>
        <begin position="45"/>
        <end position="71"/>
    </location>
</feature>
<dbReference type="Gene3D" id="1.20.1070.10">
    <property type="entry name" value="Rhodopsin 7-helix transmembrane proteins"/>
    <property type="match status" value="1"/>
</dbReference>
<dbReference type="Pfam" id="PF10316">
    <property type="entry name" value="7TM_GPCR_Srbc"/>
    <property type="match status" value="2"/>
</dbReference>
<organism evidence="3">
    <name type="scientific">Caenorhabditis brenneri</name>
    <name type="common">Nematode worm</name>
    <dbReference type="NCBI Taxonomy" id="135651"/>
    <lineage>
        <taxon>Eukaryota</taxon>
        <taxon>Metazoa</taxon>
        <taxon>Ecdysozoa</taxon>
        <taxon>Nematoda</taxon>
        <taxon>Chromadorea</taxon>
        <taxon>Rhabditida</taxon>
        <taxon>Rhabditina</taxon>
        <taxon>Rhabditomorpha</taxon>
        <taxon>Rhabditoidea</taxon>
        <taxon>Rhabditidae</taxon>
        <taxon>Peloderinae</taxon>
        <taxon>Caenorhabditis</taxon>
    </lineage>
</organism>
<keyword evidence="3" id="KW-1185">Reference proteome</keyword>
<feature type="transmembrane region" description="Helical" evidence="1">
    <location>
        <begin position="331"/>
        <end position="352"/>
    </location>
</feature>
<evidence type="ECO:0000313" key="3">
    <source>
        <dbReference type="Proteomes" id="UP000008068"/>
    </source>
</evidence>
<dbReference type="InterPro" id="IPR019420">
    <property type="entry name" value="7TM_GPCR_serpentine_rcpt_Srbc"/>
</dbReference>
<dbReference type="AlphaFoldDB" id="G0NEG7"/>
<dbReference type="FunCoup" id="G0NEG7">
    <property type="interactions" value="3"/>
</dbReference>
<dbReference type="OMA" id="ITYHNFR"/>
<dbReference type="OrthoDB" id="10434272at2759"/>
<accession>G0NEG7</accession>
<dbReference type="Proteomes" id="UP000008068">
    <property type="component" value="Unassembled WGS sequence"/>
</dbReference>
<reference evidence="3" key="1">
    <citation type="submission" date="2011-07" db="EMBL/GenBank/DDBJ databases">
        <authorList>
            <consortium name="Caenorhabditis brenneri Sequencing and Analysis Consortium"/>
            <person name="Wilson R.K."/>
        </authorList>
    </citation>
    <scope>NUCLEOTIDE SEQUENCE [LARGE SCALE GENOMIC DNA]</scope>
    <source>
        <strain evidence="3">PB2801</strain>
    </source>
</reference>
<dbReference type="PANTHER" id="PTHR10664">
    <property type="entry name" value="SERPENTINE RECEPTOR-C.ELEGANS"/>
    <property type="match status" value="1"/>
</dbReference>
<feature type="transmembrane region" description="Helical" evidence="1">
    <location>
        <begin position="182"/>
        <end position="204"/>
    </location>
</feature>
<gene>
    <name evidence="2" type="ORF">CAEBREN_11834</name>
</gene>
<feature type="transmembrane region" description="Helical" evidence="1">
    <location>
        <begin position="292"/>
        <end position="311"/>
    </location>
</feature>
<feature type="transmembrane region" description="Helical" evidence="1">
    <location>
        <begin position="83"/>
        <end position="106"/>
    </location>
</feature>
<keyword evidence="1" id="KW-1133">Transmembrane helix</keyword>
<evidence type="ECO:0000256" key="1">
    <source>
        <dbReference type="SAM" id="Phobius"/>
    </source>
</evidence>
<feature type="transmembrane region" description="Helical" evidence="1">
    <location>
        <begin position="482"/>
        <end position="502"/>
    </location>
</feature>
<dbReference type="PANTHER" id="PTHR10664:SF20">
    <property type="entry name" value="SERPENTINE RECEPTOR, CLASS BC (CLASS B-LIKE)"/>
    <property type="match status" value="1"/>
</dbReference>
<feature type="transmembrane region" description="Helical" evidence="1">
    <location>
        <begin position="216"/>
        <end position="237"/>
    </location>
</feature>
<feature type="transmembrane region" description="Helical" evidence="1">
    <location>
        <begin position="449"/>
        <end position="470"/>
    </location>
</feature>
<dbReference type="eggNOG" id="ENOG502TH7S">
    <property type="taxonomic scope" value="Eukaryota"/>
</dbReference>
<evidence type="ECO:0000313" key="2">
    <source>
        <dbReference type="EMBL" id="EGT58835.1"/>
    </source>
</evidence>
<proteinExistence type="predicted"/>
<feature type="transmembrane region" description="Helical" evidence="1">
    <location>
        <begin position="364"/>
        <end position="383"/>
    </location>
</feature>
<dbReference type="InParanoid" id="G0NEG7"/>
<sequence length="531" mass="59885">MLVIAMIVTVLSIFFAIITVIINSELIFSLFISKSLHTHSSLSLFYIRFVVDGLLGLQNAIISGSILLSLLDLGALYNFDPTIFLFYVFWSTMNFFNVRAILVIVITFDRTLAVFLPITYHNFRRKFANSLLSIIPLSYPIVNNIVLWVICKYELNIPSGCVIFTCQMNACYIKYALSFEVISHAIIALSSLLLAMKLFIWNHCKKAPKSKDLERANYLALIDTLIIILFDIVPAGITVKFPNIAAEFGSIILVCKMAGSALEGCLVTRALKRKNDILSSTNGKSSVMFLKTNLIMLFFTFLNLTNMDSILDSYPDVIFYISWPTVNMMNIRAFLIIIITFDRTFAVFFPVFYHNYRNKIGNPLLIFLVLGYSLIENLVLWVVCDFVLHVPIGCINMGCYMNKCFIQYFLGYEMISHSVIFITSLLLSIKIFVWNNCGKSGKSKDLTRANLLALLDTSIIFSFDIIPAALLAKFQNAKFENAGPVLAVTKMSGFVLEGYLVVRALKRKQDMESESNAKSWSTVKVKASNAN</sequence>
<protein>
    <submittedName>
        <fullName evidence="2">Uncharacterized protein</fullName>
    </submittedName>
</protein>
<name>G0NEG7_CAEBE</name>
<feature type="transmembrane region" description="Helical" evidence="1">
    <location>
        <begin position="6"/>
        <end position="33"/>
    </location>
</feature>
<dbReference type="EMBL" id="GL379873">
    <property type="protein sequence ID" value="EGT58835.1"/>
    <property type="molecule type" value="Genomic_DNA"/>
</dbReference>
<keyword evidence="1" id="KW-0472">Membrane</keyword>
<dbReference type="HOGENOM" id="CLU_033190_0_0_1"/>
<keyword evidence="1" id="KW-0812">Transmembrane</keyword>
<feature type="transmembrane region" description="Helical" evidence="1">
    <location>
        <begin position="249"/>
        <end position="271"/>
    </location>
</feature>